<feature type="chain" id="PRO_5039225133" description="Peptidase inhibitor family I36" evidence="1">
    <location>
        <begin position="20"/>
        <end position="154"/>
    </location>
</feature>
<evidence type="ECO:0000313" key="3">
    <source>
        <dbReference type="Proteomes" id="UP000483802"/>
    </source>
</evidence>
<protein>
    <recommendedName>
        <fullName evidence="4">Peptidase inhibitor family I36</fullName>
    </recommendedName>
</protein>
<keyword evidence="1" id="KW-0732">Signal</keyword>
<keyword evidence="3" id="KW-1185">Reference proteome</keyword>
<dbReference type="RefSeq" id="WP_157169319.1">
    <property type="nucleotide sequence ID" value="NZ_WPNZ01000031.1"/>
</dbReference>
<dbReference type="EMBL" id="WPNZ01000031">
    <property type="protein sequence ID" value="MVO90315.1"/>
    <property type="molecule type" value="Genomic_DNA"/>
</dbReference>
<dbReference type="Proteomes" id="UP000483802">
    <property type="component" value="Unassembled WGS sequence"/>
</dbReference>
<evidence type="ECO:0008006" key="4">
    <source>
        <dbReference type="Google" id="ProtNLM"/>
    </source>
</evidence>
<dbReference type="AlphaFoldDB" id="A0A6L6X8R1"/>
<reference evidence="2 3" key="1">
    <citation type="submission" date="2019-11" db="EMBL/GenBank/DDBJ databases">
        <title>Streptomyces typhae sp. nov., a novel endophytic actinomycete isolated from the root of cattail pollen (Typha angustifolia L.).</title>
        <authorList>
            <person name="Peng C."/>
        </authorList>
    </citation>
    <scope>NUCLEOTIDE SEQUENCE [LARGE SCALE GENOMIC DNA]</scope>
    <source>
        <strain evidence="3">p1417</strain>
    </source>
</reference>
<feature type="signal peptide" evidence="1">
    <location>
        <begin position="1"/>
        <end position="19"/>
    </location>
</feature>
<name>A0A6L6X8R1_9ACTN</name>
<organism evidence="2 3">
    <name type="scientific">Streptomyces typhae</name>
    <dbReference type="NCBI Taxonomy" id="2681492"/>
    <lineage>
        <taxon>Bacteria</taxon>
        <taxon>Bacillati</taxon>
        <taxon>Actinomycetota</taxon>
        <taxon>Actinomycetes</taxon>
        <taxon>Kitasatosporales</taxon>
        <taxon>Streptomycetaceae</taxon>
        <taxon>Streptomyces</taxon>
    </lineage>
</organism>
<dbReference type="Pfam" id="PF03995">
    <property type="entry name" value="Inhibitor_I36"/>
    <property type="match status" value="1"/>
</dbReference>
<evidence type="ECO:0000313" key="2">
    <source>
        <dbReference type="EMBL" id="MVO90315.1"/>
    </source>
</evidence>
<sequence>MIKKLALALVLAASVPLTTETSVTATEDYPVRKIWGKGTAACPEKSICLYQDSNYNEDSHEGRGRWIWVVTGPTARIPGGNDEASSLHANLEGTPWETAAFCEDTNFQGGTLLYLVDGASRPNLKRVGGHQVNLNDMISSVNLLAGDWRRPCSA</sequence>
<evidence type="ECO:0000256" key="1">
    <source>
        <dbReference type="SAM" id="SignalP"/>
    </source>
</evidence>
<proteinExistence type="predicted"/>
<comment type="caution">
    <text evidence="2">The sequence shown here is derived from an EMBL/GenBank/DDBJ whole genome shotgun (WGS) entry which is preliminary data.</text>
</comment>
<accession>A0A6L6X8R1</accession>
<dbReference type="Gene3D" id="2.60.20.10">
    <property type="entry name" value="Crystallins"/>
    <property type="match status" value="1"/>
</dbReference>
<gene>
    <name evidence="2" type="ORF">GPA10_37600</name>
</gene>